<dbReference type="PANTHER" id="PTHR36434">
    <property type="entry name" value="MEMBRANE PROTEASE YUGP-RELATED"/>
    <property type="match status" value="1"/>
</dbReference>
<dbReference type="Proteomes" id="UP000184241">
    <property type="component" value="Unassembled WGS sequence"/>
</dbReference>
<reference evidence="2 3" key="1">
    <citation type="submission" date="2016-11" db="EMBL/GenBank/DDBJ databases">
        <authorList>
            <person name="Jaros S."/>
            <person name="Januszkiewicz K."/>
            <person name="Wedrychowicz H."/>
        </authorList>
    </citation>
    <scope>NUCLEOTIDE SEQUENCE [LARGE SCALE GENOMIC DNA]</scope>
    <source>
        <strain evidence="2 3">DSM 6191</strain>
    </source>
</reference>
<dbReference type="AlphaFoldDB" id="A0A1M5TKW7"/>
<dbReference type="RefSeq" id="WP_073015942.1">
    <property type="nucleotide sequence ID" value="NZ_FQXU01000003.1"/>
</dbReference>
<evidence type="ECO:0000256" key="1">
    <source>
        <dbReference type="SAM" id="Phobius"/>
    </source>
</evidence>
<sequence length="227" mass="25015">MYWFDPTMIILLPAIILSLWAQGMVTSTFQKYKRVRSFNGLTGADVARSLLDAAGLFDVRIEQVPGSLSDHYDPRARVLRLSGDVYGNTSVASIGVAAHEVGHAIQHNEKYAPLLFRNAIVPVANFGNYFSWILILIGIFFSMTNLIYLGIIFFLGVVIFQLVTLPVEFDASKRAITLLDTRGILIGDEVNGARKVLKAAAMTYVAAAATAIMQLVRLLYIANRSDD</sequence>
<dbReference type="InterPro" id="IPR007395">
    <property type="entry name" value="Zn_peptidase_2"/>
</dbReference>
<feature type="transmembrane region" description="Helical" evidence="1">
    <location>
        <begin position="201"/>
        <end position="222"/>
    </location>
</feature>
<keyword evidence="1" id="KW-0472">Membrane</keyword>
<gene>
    <name evidence="2" type="ORF">SAMN02745941_00247</name>
</gene>
<keyword evidence="1" id="KW-1133">Transmembrane helix</keyword>
<organism evidence="2 3">
    <name type="scientific">Clostridium intestinale DSM 6191</name>
    <dbReference type="NCBI Taxonomy" id="1121320"/>
    <lineage>
        <taxon>Bacteria</taxon>
        <taxon>Bacillati</taxon>
        <taxon>Bacillota</taxon>
        <taxon>Clostridia</taxon>
        <taxon>Eubacteriales</taxon>
        <taxon>Clostridiaceae</taxon>
        <taxon>Clostridium</taxon>
    </lineage>
</organism>
<keyword evidence="1" id="KW-0812">Transmembrane</keyword>
<evidence type="ECO:0000313" key="2">
    <source>
        <dbReference type="EMBL" id="SHH51417.1"/>
    </source>
</evidence>
<dbReference type="PANTHER" id="PTHR36434:SF1">
    <property type="entry name" value="MEMBRANE PROTEASE YUGP-RELATED"/>
    <property type="match status" value="1"/>
</dbReference>
<name>A0A1M5TKW7_9CLOT</name>
<feature type="transmembrane region" description="Helical" evidence="1">
    <location>
        <begin position="147"/>
        <end position="167"/>
    </location>
</feature>
<feature type="transmembrane region" description="Helical" evidence="1">
    <location>
        <begin position="6"/>
        <end position="29"/>
    </location>
</feature>
<feature type="transmembrane region" description="Helical" evidence="1">
    <location>
        <begin position="119"/>
        <end position="141"/>
    </location>
</feature>
<evidence type="ECO:0000313" key="3">
    <source>
        <dbReference type="Proteomes" id="UP000184241"/>
    </source>
</evidence>
<dbReference type="Pfam" id="PF04298">
    <property type="entry name" value="Zn_peptidase_2"/>
    <property type="match status" value="1"/>
</dbReference>
<proteinExistence type="predicted"/>
<accession>A0A1M5TKW7</accession>
<evidence type="ECO:0008006" key="4">
    <source>
        <dbReference type="Google" id="ProtNLM"/>
    </source>
</evidence>
<protein>
    <recommendedName>
        <fullName evidence="4">Neutral zinc metallopeptidase</fullName>
    </recommendedName>
</protein>
<dbReference type="EMBL" id="FQXU01000003">
    <property type="protein sequence ID" value="SHH51417.1"/>
    <property type="molecule type" value="Genomic_DNA"/>
</dbReference>